<dbReference type="AlphaFoldDB" id="A0A7L4YQD7"/>
<dbReference type="Proteomes" id="UP000463857">
    <property type="component" value="Chromosome"/>
</dbReference>
<protein>
    <submittedName>
        <fullName evidence="3">DUF4185 domain-containing protein</fullName>
    </submittedName>
</protein>
<accession>A0A7L4YQD7</accession>
<dbReference type="InParanoid" id="A0A7L4YQD7"/>
<gene>
    <name evidence="3" type="ORF">EK0264_13720</name>
</gene>
<evidence type="ECO:0000256" key="1">
    <source>
        <dbReference type="SAM" id="SignalP"/>
    </source>
</evidence>
<dbReference type="InterPro" id="IPR025442">
    <property type="entry name" value="DUF4185"/>
</dbReference>
<name>A0A7L4YQD7_9ACTN</name>
<feature type="signal peptide" evidence="1">
    <location>
        <begin position="1"/>
        <end position="32"/>
    </location>
</feature>
<dbReference type="SUPFAM" id="SSF75005">
    <property type="entry name" value="Arabinanase/levansucrase/invertase"/>
    <property type="match status" value="1"/>
</dbReference>
<keyword evidence="1" id="KW-0732">Signal</keyword>
<evidence type="ECO:0000259" key="2">
    <source>
        <dbReference type="Pfam" id="PF13810"/>
    </source>
</evidence>
<evidence type="ECO:0000313" key="4">
    <source>
        <dbReference type="Proteomes" id="UP000463857"/>
    </source>
</evidence>
<sequence length="380" mass="41237">MRPWRGAMVRRTAALGLVCLVLAACTRSDQSADDPQPDCTPFKQASSVEELNQQIQTARSSPEFRGGDVGASVPLQDGRSLWIFGDTLRGPEYGNRMVRNSMLLFEKDCIRTIPGENGGAIIPDRGDGVGYWPMSIAVVPKGEGELVGVMSQRVRTTGDGSEAWGFETLGPSIAVFVVRPGKDPVLSLVRDFGPDDPARTNPAWGAASWIQDGYVYLYGTSNPGDGSAFGYALRVARVPIEQIVDQSAWTYWDGQQWQADPAAAAVLIEPIGGVSQTLSVIFKDGKWYAISKRDDFLGSDLVVWSADAPTGPFEASDPVAKIPSDFNANLYLYMPLAHPELFPQPGSLVVSVSRNTDSLSKIEKNPTLYRPEFMTITLPS</sequence>
<keyword evidence="4" id="KW-1185">Reference proteome</keyword>
<dbReference type="InterPro" id="IPR023296">
    <property type="entry name" value="Glyco_hydro_beta-prop_sf"/>
</dbReference>
<dbReference type="Pfam" id="PF13810">
    <property type="entry name" value="DUF4185"/>
    <property type="match status" value="1"/>
</dbReference>
<reference evidence="3 4" key="1">
    <citation type="journal article" date="2018" name="Int. J. Syst. Evol. Microbiol.">
        <title>Epidermidibacterium keratini gen. nov., sp. nov., a member of the family Sporichthyaceae, isolated from keratin epidermis.</title>
        <authorList>
            <person name="Lee D.G."/>
            <person name="Trujillo M.E."/>
            <person name="Kang S."/>
            <person name="Nam J.J."/>
            <person name="Kim Y.J."/>
        </authorList>
    </citation>
    <scope>NUCLEOTIDE SEQUENCE [LARGE SCALE GENOMIC DNA]</scope>
    <source>
        <strain evidence="3 4">EPI-7</strain>
    </source>
</reference>
<dbReference type="RefSeq" id="WP_159546379.1">
    <property type="nucleotide sequence ID" value="NZ_CP047156.1"/>
</dbReference>
<dbReference type="OrthoDB" id="284233at2"/>
<feature type="domain" description="DUF4185" evidence="2">
    <location>
        <begin position="207"/>
        <end position="354"/>
    </location>
</feature>
<feature type="chain" id="PRO_5029639945" evidence="1">
    <location>
        <begin position="33"/>
        <end position="380"/>
    </location>
</feature>
<dbReference type="KEGG" id="eke:EK0264_13720"/>
<dbReference type="PROSITE" id="PS51257">
    <property type="entry name" value="PROKAR_LIPOPROTEIN"/>
    <property type="match status" value="1"/>
</dbReference>
<dbReference type="EMBL" id="CP047156">
    <property type="protein sequence ID" value="QHC01242.1"/>
    <property type="molecule type" value="Genomic_DNA"/>
</dbReference>
<organism evidence="3 4">
    <name type="scientific">Epidermidibacterium keratini</name>
    <dbReference type="NCBI Taxonomy" id="1891644"/>
    <lineage>
        <taxon>Bacteria</taxon>
        <taxon>Bacillati</taxon>
        <taxon>Actinomycetota</taxon>
        <taxon>Actinomycetes</taxon>
        <taxon>Sporichthyales</taxon>
        <taxon>Sporichthyaceae</taxon>
        <taxon>Epidermidibacterium</taxon>
    </lineage>
</organism>
<proteinExistence type="predicted"/>
<evidence type="ECO:0000313" key="3">
    <source>
        <dbReference type="EMBL" id="QHC01242.1"/>
    </source>
</evidence>